<dbReference type="PANTHER" id="PTHR47987:SF11">
    <property type="entry name" value="RECEPTOR-LIKE CYTOSOLIC SERINE_THREONINE-PROTEIN KINASE RBK1 ISOFORM X1"/>
    <property type="match status" value="1"/>
</dbReference>
<keyword evidence="1" id="KW-0067">ATP-binding</keyword>
<dbReference type="InterPro" id="IPR011009">
    <property type="entry name" value="Kinase-like_dom_sf"/>
</dbReference>
<dbReference type="GO" id="GO:0004672">
    <property type="term" value="F:protein kinase activity"/>
    <property type="evidence" value="ECO:0007669"/>
    <property type="project" value="InterPro"/>
</dbReference>
<dbReference type="PANTHER" id="PTHR47987">
    <property type="entry name" value="OS08G0249100 PROTEIN"/>
    <property type="match status" value="1"/>
</dbReference>
<dbReference type="InterPro" id="IPR046958">
    <property type="entry name" value="RBK1/2/STUNTED"/>
</dbReference>
<organism evidence="3 4">
    <name type="scientific">Musa troglodytarum</name>
    <name type="common">fe'i banana</name>
    <dbReference type="NCBI Taxonomy" id="320322"/>
    <lineage>
        <taxon>Eukaryota</taxon>
        <taxon>Viridiplantae</taxon>
        <taxon>Streptophyta</taxon>
        <taxon>Embryophyta</taxon>
        <taxon>Tracheophyta</taxon>
        <taxon>Spermatophyta</taxon>
        <taxon>Magnoliopsida</taxon>
        <taxon>Liliopsida</taxon>
        <taxon>Zingiberales</taxon>
        <taxon>Musaceae</taxon>
        <taxon>Musa</taxon>
    </lineage>
</organism>
<dbReference type="GO" id="GO:0005524">
    <property type="term" value="F:ATP binding"/>
    <property type="evidence" value="ECO:0007669"/>
    <property type="project" value="UniProtKB-UniRule"/>
</dbReference>
<dbReference type="Gene3D" id="1.10.510.10">
    <property type="entry name" value="Transferase(Phosphotransferase) domain 1"/>
    <property type="match status" value="1"/>
</dbReference>
<keyword evidence="1" id="KW-0547">Nucleotide-binding</keyword>
<name>A0A9E7JZJ6_9LILI</name>
<dbReference type="AlphaFoldDB" id="A0A9E7JZJ6"/>
<accession>A0A9E7JZJ6</accession>
<dbReference type="SMART" id="SM00220">
    <property type="entry name" value="S_TKc"/>
    <property type="match status" value="1"/>
</dbReference>
<dbReference type="InterPro" id="IPR001245">
    <property type="entry name" value="Ser-Thr/Tyr_kinase_cat_dom"/>
</dbReference>
<reference evidence="3" key="1">
    <citation type="submission" date="2022-05" db="EMBL/GenBank/DDBJ databases">
        <title>The Musa troglodytarum L. genome provides insights into the mechanism of non-climacteric behaviour and enrichment of carotenoids.</title>
        <authorList>
            <person name="Wang J."/>
        </authorList>
    </citation>
    <scope>NUCLEOTIDE SEQUENCE</scope>
    <source>
        <tissue evidence="3">Leaf</tissue>
    </source>
</reference>
<dbReference type="Pfam" id="PF07714">
    <property type="entry name" value="PK_Tyr_Ser-Thr"/>
    <property type="match status" value="1"/>
</dbReference>
<evidence type="ECO:0000259" key="2">
    <source>
        <dbReference type="PROSITE" id="PS50011"/>
    </source>
</evidence>
<feature type="domain" description="Protein kinase" evidence="2">
    <location>
        <begin position="281"/>
        <end position="431"/>
    </location>
</feature>
<dbReference type="PROSITE" id="PS00107">
    <property type="entry name" value="PROTEIN_KINASE_ATP"/>
    <property type="match status" value="1"/>
</dbReference>
<dbReference type="FunFam" id="3.30.200.20:FF:000268">
    <property type="entry name" value="probable receptor-like serine/threonine-protein kinase At5g57670"/>
    <property type="match status" value="1"/>
</dbReference>
<gene>
    <name evidence="3" type="ORF">MUK42_29092</name>
</gene>
<dbReference type="Gene3D" id="3.30.200.20">
    <property type="entry name" value="Phosphorylase Kinase, domain 1"/>
    <property type="match status" value="1"/>
</dbReference>
<dbReference type="PROSITE" id="PS50011">
    <property type="entry name" value="PROTEIN_KINASE_DOM"/>
    <property type="match status" value="1"/>
</dbReference>
<evidence type="ECO:0000256" key="1">
    <source>
        <dbReference type="PROSITE-ProRule" id="PRU10141"/>
    </source>
</evidence>
<dbReference type="SUPFAM" id="SSF56112">
    <property type="entry name" value="Protein kinase-like (PK-like)"/>
    <property type="match status" value="1"/>
</dbReference>
<proteinExistence type="predicted"/>
<sequence>MMVEKGAFDQGKGKERCVLVGLQMDANGKELLNWAMSRVAEQGDRVMAVHVCRDSDLKNTTTLSLIRQLDGYLAAYDGFCELKQVVLVGRVSRGNSIRKVMVKEAKLCDAMKVVVGVTQHCALGGSASLAKYCAKKLPPTTAVIAIQDGKIVFEREVAKPSQGEEPRTLHPSTVIEHKVINPSSTKNGDVGTSVLAQKMAEARLGWPLLGRGVPKHLEASRKEDLRKMSVVHWVMNLPNRSLSFTTLQLDLIQELKTILGNTNSNCRWFQYDELRSSTNQFCSGNVIGNGGSSQVYRGCLPNGWHVAIKSSKLSEEASRDFLSEVNIITKLDHKVIVPLIGICVEDNTLLSVYNYFPTGSLEENLHGKDADSALPWDLRYKVATGVAEALSYLHDGCSNPVAIHRDVKSSNILLTDEFEPQLSGHRQLQPA</sequence>
<evidence type="ECO:0000313" key="4">
    <source>
        <dbReference type="Proteomes" id="UP001055439"/>
    </source>
</evidence>
<dbReference type="InterPro" id="IPR017441">
    <property type="entry name" value="Protein_kinase_ATP_BS"/>
</dbReference>
<dbReference type="OrthoDB" id="654677at2759"/>
<keyword evidence="3" id="KW-0418">Kinase</keyword>
<dbReference type="Proteomes" id="UP001055439">
    <property type="component" value="Chromosome 4"/>
</dbReference>
<evidence type="ECO:0000313" key="3">
    <source>
        <dbReference type="EMBL" id="URD98041.1"/>
    </source>
</evidence>
<keyword evidence="4" id="KW-1185">Reference proteome</keyword>
<feature type="binding site" evidence="1">
    <location>
        <position position="309"/>
    </location>
    <ligand>
        <name>ATP</name>
        <dbReference type="ChEBI" id="CHEBI:30616"/>
    </ligand>
</feature>
<dbReference type="EMBL" id="CP097506">
    <property type="protein sequence ID" value="URD98041.1"/>
    <property type="molecule type" value="Genomic_DNA"/>
</dbReference>
<dbReference type="InterPro" id="IPR000719">
    <property type="entry name" value="Prot_kinase_dom"/>
</dbReference>
<protein>
    <submittedName>
        <fullName evidence="3">Kinase family</fullName>
    </submittedName>
</protein>
<keyword evidence="3" id="KW-0808">Transferase</keyword>